<feature type="compositionally biased region" description="Low complexity" evidence="8">
    <location>
        <begin position="245"/>
        <end position="256"/>
    </location>
</feature>
<evidence type="ECO:0000256" key="7">
    <source>
        <dbReference type="RuleBase" id="RU004020"/>
    </source>
</evidence>
<protein>
    <recommendedName>
        <fullName evidence="9">HSF-type DNA-binding domain-containing protein</fullName>
    </recommendedName>
</protein>
<evidence type="ECO:0000313" key="11">
    <source>
        <dbReference type="Proteomes" id="UP001066276"/>
    </source>
</evidence>
<dbReference type="AlphaFoldDB" id="A0AAV7V9I3"/>
<keyword evidence="6" id="KW-0539">Nucleus</keyword>
<dbReference type="GO" id="GO:0043565">
    <property type="term" value="F:sequence-specific DNA binding"/>
    <property type="evidence" value="ECO:0007669"/>
    <property type="project" value="InterPro"/>
</dbReference>
<keyword evidence="3" id="KW-0805">Transcription regulation</keyword>
<dbReference type="EMBL" id="JANPWB010000003">
    <property type="protein sequence ID" value="KAJ1198007.1"/>
    <property type="molecule type" value="Genomic_DNA"/>
</dbReference>
<organism evidence="10 11">
    <name type="scientific">Pleurodeles waltl</name>
    <name type="common">Iberian ribbed newt</name>
    <dbReference type="NCBI Taxonomy" id="8319"/>
    <lineage>
        <taxon>Eukaryota</taxon>
        <taxon>Metazoa</taxon>
        <taxon>Chordata</taxon>
        <taxon>Craniata</taxon>
        <taxon>Vertebrata</taxon>
        <taxon>Euteleostomi</taxon>
        <taxon>Amphibia</taxon>
        <taxon>Batrachia</taxon>
        <taxon>Caudata</taxon>
        <taxon>Salamandroidea</taxon>
        <taxon>Salamandridae</taxon>
        <taxon>Pleurodelinae</taxon>
        <taxon>Pleurodeles</taxon>
    </lineage>
</organism>
<reference evidence="10" key="1">
    <citation type="journal article" date="2022" name="bioRxiv">
        <title>Sequencing and chromosome-scale assembly of the giantPleurodeles waltlgenome.</title>
        <authorList>
            <person name="Brown T."/>
            <person name="Elewa A."/>
            <person name="Iarovenko S."/>
            <person name="Subramanian E."/>
            <person name="Araus A.J."/>
            <person name="Petzold A."/>
            <person name="Susuki M."/>
            <person name="Suzuki K.-i.T."/>
            <person name="Hayashi T."/>
            <person name="Toyoda A."/>
            <person name="Oliveira C."/>
            <person name="Osipova E."/>
            <person name="Leigh N.D."/>
            <person name="Simon A."/>
            <person name="Yun M.H."/>
        </authorList>
    </citation>
    <scope>NUCLEOTIDE SEQUENCE</scope>
    <source>
        <strain evidence="10">20211129_DDA</strain>
        <tissue evidence="10">Liver</tissue>
    </source>
</reference>
<dbReference type="GO" id="GO:0005634">
    <property type="term" value="C:nucleus"/>
    <property type="evidence" value="ECO:0007669"/>
    <property type="project" value="UniProtKB-SubCell"/>
</dbReference>
<keyword evidence="11" id="KW-1185">Reference proteome</keyword>
<comment type="similarity">
    <text evidence="2 7">Belongs to the HSF family.</text>
</comment>
<dbReference type="FunFam" id="1.10.10.10:FF:000349">
    <property type="entry name" value="Heat shock transcription factor, Y-linked"/>
    <property type="match status" value="1"/>
</dbReference>
<evidence type="ECO:0000256" key="1">
    <source>
        <dbReference type="ARBA" id="ARBA00004123"/>
    </source>
</evidence>
<evidence type="ECO:0000256" key="5">
    <source>
        <dbReference type="ARBA" id="ARBA00023163"/>
    </source>
</evidence>
<dbReference type="SMART" id="SM00415">
    <property type="entry name" value="HSF"/>
    <property type="match status" value="1"/>
</dbReference>
<dbReference type="GO" id="GO:0003700">
    <property type="term" value="F:DNA-binding transcription factor activity"/>
    <property type="evidence" value="ECO:0007669"/>
    <property type="project" value="InterPro"/>
</dbReference>
<keyword evidence="5" id="KW-0804">Transcription</keyword>
<evidence type="ECO:0000256" key="4">
    <source>
        <dbReference type="ARBA" id="ARBA00023125"/>
    </source>
</evidence>
<evidence type="ECO:0000313" key="10">
    <source>
        <dbReference type="EMBL" id="KAJ1198007.1"/>
    </source>
</evidence>
<keyword evidence="4" id="KW-0238">DNA-binding</keyword>
<dbReference type="InterPro" id="IPR036390">
    <property type="entry name" value="WH_DNA-bd_sf"/>
</dbReference>
<evidence type="ECO:0000256" key="6">
    <source>
        <dbReference type="ARBA" id="ARBA00023242"/>
    </source>
</evidence>
<feature type="domain" description="HSF-type DNA-binding" evidence="9">
    <location>
        <begin position="96"/>
        <end position="206"/>
    </location>
</feature>
<dbReference type="Gene3D" id="1.10.10.10">
    <property type="entry name" value="Winged helix-like DNA-binding domain superfamily/Winged helix DNA-binding domain"/>
    <property type="match status" value="1"/>
</dbReference>
<dbReference type="PANTHER" id="PTHR10015">
    <property type="entry name" value="HEAT SHOCK TRANSCRIPTION FACTOR"/>
    <property type="match status" value="1"/>
</dbReference>
<dbReference type="PANTHER" id="PTHR10015:SF336">
    <property type="entry name" value="HEAT SHOCK TRANSCRIPTION FACTOR, Y-LINKED"/>
    <property type="match status" value="1"/>
</dbReference>
<dbReference type="InterPro" id="IPR036388">
    <property type="entry name" value="WH-like_DNA-bd_sf"/>
</dbReference>
<feature type="region of interest" description="Disordered" evidence="8">
    <location>
        <begin position="235"/>
        <end position="270"/>
    </location>
</feature>
<gene>
    <name evidence="10" type="ORF">NDU88_001851</name>
</gene>
<comment type="subcellular location">
    <subcellularLocation>
        <location evidence="1">Nucleus</location>
    </subcellularLocation>
</comment>
<proteinExistence type="inferred from homology"/>
<evidence type="ECO:0000259" key="9">
    <source>
        <dbReference type="SMART" id="SM00415"/>
    </source>
</evidence>
<accession>A0AAV7V9I3</accession>
<comment type="caution">
    <text evidence="10">The sequence shown here is derived from an EMBL/GenBank/DDBJ whole genome shotgun (WGS) entry which is preliminary data.</text>
</comment>
<dbReference type="InterPro" id="IPR000232">
    <property type="entry name" value="HSF_DNA-bd"/>
</dbReference>
<sequence>MASGNTLEKGDKFKVKLDMSMALATAGSQNMGKSVKIFPSMPLPFAETARDSSLMDFLEENSCEEMPESPGFQRDLSTSSQSKSVAGDEDLLCLSFPKKLWKIVESEEYKSIHWNDNGDIVIIDEDFFKVEILERSGPFRIFETDSMKSFIRQLNLYGFSKIRQNLKSFSLSCQSGKHRTGTRTKFYHNPNFRRDHPYLVQRMKRRVGIKSNSLDCKSVQVGSVTASVKRRKTSTAKEFISRMDSSSQPSLSQPSSIKERKQKAIRKKTANEVNARLNSSYTVTPGCAVGNSSFADCSSQSGTPNMNSDPGIDFGATNSAYTYPAASAAAFEHMMGLQQLHSACPHFASINAQLTTMMSFFNPWLSMTLLAAASSVHMTASAHQQLPPAGHFCQTCRCHTGDETPANYELLSPESAETP</sequence>
<dbReference type="Pfam" id="PF00447">
    <property type="entry name" value="HSF_DNA-bind"/>
    <property type="match status" value="1"/>
</dbReference>
<dbReference type="Proteomes" id="UP001066276">
    <property type="component" value="Chromosome 2_1"/>
</dbReference>
<dbReference type="SUPFAM" id="SSF46785">
    <property type="entry name" value="Winged helix' DNA-binding domain"/>
    <property type="match status" value="1"/>
</dbReference>
<evidence type="ECO:0000256" key="3">
    <source>
        <dbReference type="ARBA" id="ARBA00023015"/>
    </source>
</evidence>
<evidence type="ECO:0000256" key="2">
    <source>
        <dbReference type="ARBA" id="ARBA00006403"/>
    </source>
</evidence>
<name>A0AAV7V9I3_PLEWA</name>
<evidence type="ECO:0000256" key="8">
    <source>
        <dbReference type="SAM" id="MobiDB-lite"/>
    </source>
</evidence>